<feature type="transmembrane region" description="Helical" evidence="2">
    <location>
        <begin position="20"/>
        <end position="40"/>
    </location>
</feature>
<dbReference type="Proteomes" id="UP000005012">
    <property type="component" value="Chromosome"/>
</dbReference>
<feature type="region of interest" description="Disordered" evidence="1">
    <location>
        <begin position="83"/>
        <end position="110"/>
    </location>
</feature>
<accession>A0A140NSB3</accession>
<dbReference type="GeneID" id="93520086"/>
<proteinExistence type="predicted"/>
<evidence type="ECO:0008006" key="5">
    <source>
        <dbReference type="Google" id="ProtNLM"/>
    </source>
</evidence>
<keyword evidence="2" id="KW-1133">Transmembrane helix</keyword>
<name>A0A140NSB3_PROSM</name>
<dbReference type="AlphaFoldDB" id="A0A140NSB3"/>
<protein>
    <recommendedName>
        <fullName evidence="5">DUF1418 family protein</fullName>
    </recommendedName>
</protein>
<evidence type="ECO:0000313" key="3">
    <source>
        <dbReference type="EMBL" id="AFH95096.1"/>
    </source>
</evidence>
<evidence type="ECO:0000256" key="2">
    <source>
        <dbReference type="SAM" id="Phobius"/>
    </source>
</evidence>
<sequence length="110" mass="12229">MNKKPQREMRSLSDLPKPILILEAVGILLLIVVLLAMNGYLTLPEPLMQKNVLVAIVMVGIGCLIPATINIVWRAIHGLSFLGIDNQNSSRPGRKKKQDDDDDKEEKKGE</sequence>
<dbReference type="EMBL" id="CP003488">
    <property type="protein sequence ID" value="AFH95096.1"/>
    <property type="molecule type" value="Genomic_DNA"/>
</dbReference>
<dbReference type="PATRIC" id="fig|1157951.4.peg.3301"/>
<keyword evidence="2" id="KW-0472">Membrane</keyword>
<dbReference type="KEGG" id="psi:S70_16405"/>
<dbReference type="Pfam" id="PF07214">
    <property type="entry name" value="DUF1418"/>
    <property type="match status" value="1"/>
</dbReference>
<evidence type="ECO:0000256" key="1">
    <source>
        <dbReference type="SAM" id="MobiDB-lite"/>
    </source>
</evidence>
<reference evidence="3 4" key="1">
    <citation type="journal article" date="2012" name="J. Bacteriol.">
        <title>Complete Genome Sequence of Providencia stuartii Clinical Isolate MRSN 2154.</title>
        <authorList>
            <person name="Clifford R.J."/>
            <person name="Hang J."/>
            <person name="Riley M.C."/>
            <person name="Onmus-Leone F."/>
            <person name="Kuschner R.A."/>
            <person name="Lesho E.P."/>
            <person name="Waterman P.E."/>
        </authorList>
    </citation>
    <scope>NUCLEOTIDE SEQUENCE [LARGE SCALE GENOMIC DNA]</scope>
    <source>
        <strain evidence="3 4">MRSN 2154</strain>
    </source>
</reference>
<gene>
    <name evidence="3" type="ordered locus">S70_16405</name>
</gene>
<dbReference type="OrthoDB" id="6456711at2"/>
<evidence type="ECO:0000313" key="4">
    <source>
        <dbReference type="Proteomes" id="UP000005012"/>
    </source>
</evidence>
<keyword evidence="2" id="KW-0812">Transmembrane</keyword>
<dbReference type="RefSeq" id="WP_004918040.1">
    <property type="nucleotide sequence ID" value="NC_017731.1"/>
</dbReference>
<organism evidence="3 4">
    <name type="scientific">Providencia stuartii (strain MRSN 2154)</name>
    <dbReference type="NCBI Taxonomy" id="1157951"/>
    <lineage>
        <taxon>Bacteria</taxon>
        <taxon>Pseudomonadati</taxon>
        <taxon>Pseudomonadota</taxon>
        <taxon>Gammaproteobacteria</taxon>
        <taxon>Enterobacterales</taxon>
        <taxon>Morganellaceae</taxon>
        <taxon>Providencia</taxon>
    </lineage>
</organism>
<dbReference type="HOGENOM" id="CLU_161289_0_0_6"/>
<feature type="transmembrane region" description="Helical" evidence="2">
    <location>
        <begin position="52"/>
        <end position="73"/>
    </location>
</feature>
<dbReference type="InterPro" id="IPR010815">
    <property type="entry name" value="DUF1418"/>
</dbReference>
<reference evidence="4" key="2">
    <citation type="submission" date="2012-04" db="EMBL/GenBank/DDBJ databases">
        <title>Complete genome sequence of Providencia stuartii clinical isolate MRSN 2154.</title>
        <authorList>
            <person name="Clifford R.J."/>
            <person name="Hang J."/>
            <person name="Riley M.C."/>
            <person name="Onmus-Leone F."/>
            <person name="Kuschner R.A."/>
            <person name="Lesho E.P."/>
            <person name="Waterman P.E."/>
        </authorList>
    </citation>
    <scope>NUCLEOTIDE SEQUENCE [LARGE SCALE GENOMIC DNA]</scope>
    <source>
        <strain evidence="4">MRSN 2154</strain>
    </source>
</reference>